<dbReference type="SUPFAM" id="SSF52402">
    <property type="entry name" value="Adenine nucleotide alpha hydrolases-like"/>
    <property type="match status" value="1"/>
</dbReference>
<dbReference type="Pfam" id="PF00733">
    <property type="entry name" value="Asn_synthase"/>
    <property type="match status" value="2"/>
</dbReference>
<gene>
    <name evidence="5" type="ORF">BJ875DRAFT_475386</name>
</gene>
<dbReference type="PROSITE" id="PS51278">
    <property type="entry name" value="GATASE_TYPE_2"/>
    <property type="match status" value="1"/>
</dbReference>
<accession>A0A9P8C0D5</accession>
<dbReference type="PANTHER" id="PTHR45937">
    <property type="entry name" value="ASPARAGINE SYNTHETASE DOMAIN-CONTAINING PROTEIN 1"/>
    <property type="match status" value="1"/>
</dbReference>
<evidence type="ECO:0000256" key="3">
    <source>
        <dbReference type="ARBA" id="ARBA00022962"/>
    </source>
</evidence>
<dbReference type="Proteomes" id="UP000824998">
    <property type="component" value="Unassembled WGS sequence"/>
</dbReference>
<dbReference type="InterPro" id="IPR029055">
    <property type="entry name" value="Ntn_hydrolases_N"/>
</dbReference>
<dbReference type="Gene3D" id="3.60.20.10">
    <property type="entry name" value="Glutamine Phosphoribosylpyrophosphate, subunit 1, domain 1"/>
    <property type="match status" value="1"/>
</dbReference>
<dbReference type="SUPFAM" id="SSF56235">
    <property type="entry name" value="N-terminal nucleophile aminohydrolases (Ntn hydrolases)"/>
    <property type="match status" value="1"/>
</dbReference>
<keyword evidence="2" id="KW-0061">Asparagine biosynthesis</keyword>
<name>A0A9P8C0D5_9HELO</name>
<dbReference type="CDD" id="cd01991">
    <property type="entry name" value="Asn_synthase_B_C"/>
    <property type="match status" value="1"/>
</dbReference>
<dbReference type="Gene3D" id="3.40.50.620">
    <property type="entry name" value="HUPs"/>
    <property type="match status" value="1"/>
</dbReference>
<evidence type="ECO:0000256" key="2">
    <source>
        <dbReference type="ARBA" id="ARBA00022888"/>
    </source>
</evidence>
<dbReference type="InterPro" id="IPR001962">
    <property type="entry name" value="Asn_synthase"/>
</dbReference>
<evidence type="ECO:0000259" key="4">
    <source>
        <dbReference type="PROSITE" id="PS51278"/>
    </source>
</evidence>
<protein>
    <submittedName>
        <fullName evidence="5">Asparagine synthase-domain-containing protein</fullName>
    </submittedName>
</protein>
<dbReference type="InterPro" id="IPR017932">
    <property type="entry name" value="GATase_2_dom"/>
</dbReference>
<evidence type="ECO:0000313" key="6">
    <source>
        <dbReference type="Proteomes" id="UP000824998"/>
    </source>
</evidence>
<dbReference type="PANTHER" id="PTHR45937:SF1">
    <property type="entry name" value="ASPARAGINE SYNTHETASE DOMAIN-CONTAINING PROTEIN 1"/>
    <property type="match status" value="1"/>
</dbReference>
<reference evidence="5" key="1">
    <citation type="journal article" date="2021" name="IMA Fungus">
        <title>Genomic characterization of three marine fungi, including Emericellopsis atlantica sp. nov. with signatures of a generalist lifestyle and marine biomass degradation.</title>
        <authorList>
            <person name="Hagestad O.C."/>
            <person name="Hou L."/>
            <person name="Andersen J.H."/>
            <person name="Hansen E.H."/>
            <person name="Altermark B."/>
            <person name="Li C."/>
            <person name="Kuhnert E."/>
            <person name="Cox R.J."/>
            <person name="Crous P.W."/>
            <person name="Spatafora J.W."/>
            <person name="Lail K."/>
            <person name="Amirebrahimi M."/>
            <person name="Lipzen A."/>
            <person name="Pangilinan J."/>
            <person name="Andreopoulos W."/>
            <person name="Hayes R.D."/>
            <person name="Ng V."/>
            <person name="Grigoriev I.V."/>
            <person name="Jackson S.A."/>
            <person name="Sutton T.D.S."/>
            <person name="Dobson A.D.W."/>
            <person name="Rama T."/>
        </authorList>
    </citation>
    <scope>NUCLEOTIDE SEQUENCE</scope>
    <source>
        <strain evidence="5">TRa018bII</strain>
    </source>
</reference>
<dbReference type="InterPro" id="IPR014729">
    <property type="entry name" value="Rossmann-like_a/b/a_fold"/>
</dbReference>
<comment type="caution">
    <text evidence="5">The sequence shown here is derived from an EMBL/GenBank/DDBJ whole genome shotgun (WGS) entry which is preliminary data.</text>
</comment>
<organism evidence="5 6">
    <name type="scientific">Amylocarpus encephaloides</name>
    <dbReference type="NCBI Taxonomy" id="45428"/>
    <lineage>
        <taxon>Eukaryota</taxon>
        <taxon>Fungi</taxon>
        <taxon>Dikarya</taxon>
        <taxon>Ascomycota</taxon>
        <taxon>Pezizomycotina</taxon>
        <taxon>Leotiomycetes</taxon>
        <taxon>Helotiales</taxon>
        <taxon>Helotiales incertae sedis</taxon>
        <taxon>Amylocarpus</taxon>
    </lineage>
</organism>
<evidence type="ECO:0000313" key="5">
    <source>
        <dbReference type="EMBL" id="KAG9229258.1"/>
    </source>
</evidence>
<feature type="domain" description="Glutamine amidotransferase type-2" evidence="4">
    <location>
        <begin position="2"/>
        <end position="193"/>
    </location>
</feature>
<dbReference type="EMBL" id="MU251795">
    <property type="protein sequence ID" value="KAG9229258.1"/>
    <property type="molecule type" value="Genomic_DNA"/>
</dbReference>
<keyword evidence="1" id="KW-0028">Amino-acid biosynthesis</keyword>
<dbReference type="InterPro" id="IPR051857">
    <property type="entry name" value="Asn_synthetase_domain"/>
</dbReference>
<sequence>MCGIHVSVSSTAFQPPSTDLRQLLSKRGPDHLAEAQSKIVVEGGVTYFVSLTSTVLALRGGQVRPQPFHDSASGCSLCWNGEAWRVASSLVTGNDGQMIFELLCKASSVYSSAADSISAVLTVLRGISGPFAFVFLDGSHGLLYFGRDRLGRRSLLYNSELLPGTVALSSCADSANRAWKEVEADGIYQISLRDQDKPIEGVNGSDMLSTFMAGCQRHLWMVQDSSSPTSSLGKFNRELPLDSKPLNCRSPSVEQLRWLLNESLKLRILNVPTPPKIVQCHNVRVAVLFSGGLDCTVLARMAHDMLPPDQEIDLLNVAFENPRSIRAAKITTQSKKQRSSSPLDSAYTQSIGHAVEDSTTSPSCYELCPDRQTGRRAFRELRTVCPGRIWRFIAVDVPYEETLSHRERVVGLISPHNTEMDLSIAYALYFASRGTGLASTSDEYGSVKYSTPARVLLSGLGADELFGGYTRHTTAFRRNGFPALLDELELDVNRLGKRNLGRDDRVISYWSREARFPYLDENFVEWAVERPVWEKCGFREGSTEHAHDSEDPRIDPEKKVLRLLAYELGMHSVAVEKKRAVRAFLSFHRRLLTAMQ</sequence>
<keyword evidence="6" id="KW-1185">Reference proteome</keyword>
<dbReference type="AlphaFoldDB" id="A0A9P8C0D5"/>
<dbReference type="OrthoDB" id="10252281at2759"/>
<keyword evidence="3" id="KW-0315">Glutamine amidotransferase</keyword>
<dbReference type="GO" id="GO:0006529">
    <property type="term" value="P:asparagine biosynthetic process"/>
    <property type="evidence" value="ECO:0007669"/>
    <property type="project" value="UniProtKB-KW"/>
</dbReference>
<evidence type="ECO:0000256" key="1">
    <source>
        <dbReference type="ARBA" id="ARBA00022605"/>
    </source>
</evidence>
<dbReference type="GO" id="GO:0004066">
    <property type="term" value="F:asparagine synthase (glutamine-hydrolyzing) activity"/>
    <property type="evidence" value="ECO:0007669"/>
    <property type="project" value="InterPro"/>
</dbReference>
<proteinExistence type="predicted"/>